<gene>
    <name evidence="1" type="ORF">FC794_11690</name>
</gene>
<reference evidence="1 2" key="1">
    <citation type="submission" date="2019-04" db="EMBL/GenBank/DDBJ databases">
        <title>Genome sequencing of Clostridium botulinum Groups I-IV and Clostridium butyricum.</title>
        <authorList>
            <person name="Brunt J."/>
            <person name="Van Vliet A.H.M."/>
            <person name="Stringer S.C."/>
            <person name="Carter A.T."/>
            <person name="Peck M.W."/>
        </authorList>
    </citation>
    <scope>NUCLEOTIDE SEQUENCE [LARGE SCALE GENOMIC DNA]</scope>
    <source>
        <strain evidence="1 2">IFR 18/037</strain>
    </source>
</reference>
<name>A0A6B4FVD8_CLOBO</name>
<dbReference type="EMBL" id="SWOY01000003">
    <property type="protein sequence ID" value="NFG17444.1"/>
    <property type="molecule type" value="Genomic_DNA"/>
</dbReference>
<dbReference type="AlphaFoldDB" id="A0A6B4FVD8"/>
<proteinExistence type="predicted"/>
<accession>A0A6B4FVD8</accession>
<dbReference type="Proteomes" id="UP000478995">
    <property type="component" value="Unassembled WGS sequence"/>
</dbReference>
<organism evidence="1 2">
    <name type="scientific">Clostridium botulinum</name>
    <dbReference type="NCBI Taxonomy" id="1491"/>
    <lineage>
        <taxon>Bacteria</taxon>
        <taxon>Bacillati</taxon>
        <taxon>Bacillota</taxon>
        <taxon>Clostridia</taxon>
        <taxon>Eubacteriales</taxon>
        <taxon>Clostridiaceae</taxon>
        <taxon>Clostridium</taxon>
    </lineage>
</organism>
<comment type="caution">
    <text evidence="1">The sequence shown here is derived from an EMBL/GenBank/DDBJ whole genome shotgun (WGS) entry which is preliminary data.</text>
</comment>
<evidence type="ECO:0000313" key="2">
    <source>
        <dbReference type="Proteomes" id="UP000478995"/>
    </source>
</evidence>
<protein>
    <submittedName>
        <fullName evidence="1">MerR family transcriptional regulator</fullName>
    </submittedName>
</protein>
<dbReference type="RefSeq" id="WP_061315861.1">
    <property type="nucleotide sequence ID" value="NZ_CP022395.1"/>
</dbReference>
<sequence>MCYNFISKFQNGGNYFIKNYRTSDVAKIIGVYLNTILSYEKWGYISTV</sequence>
<evidence type="ECO:0000313" key="1">
    <source>
        <dbReference type="EMBL" id="NFG17444.1"/>
    </source>
</evidence>